<keyword evidence="4" id="KW-0998">Cell outer membrane</keyword>
<evidence type="ECO:0000259" key="7">
    <source>
        <dbReference type="Pfam" id="PF13505"/>
    </source>
</evidence>
<evidence type="ECO:0000256" key="5">
    <source>
        <dbReference type="ARBA" id="ARBA00038306"/>
    </source>
</evidence>
<comment type="subcellular location">
    <subcellularLocation>
        <location evidence="1">Cell outer membrane</location>
    </subcellularLocation>
</comment>
<comment type="caution">
    <text evidence="8">The sequence shown here is derived from an EMBL/GenBank/DDBJ whole genome shotgun (WGS) entry which is preliminary data.</text>
</comment>
<evidence type="ECO:0000256" key="4">
    <source>
        <dbReference type="ARBA" id="ARBA00023237"/>
    </source>
</evidence>
<gene>
    <name evidence="8" type="ORF">QO014_000165</name>
</gene>
<dbReference type="Pfam" id="PF13505">
    <property type="entry name" value="OMP_b-brl"/>
    <property type="match status" value="1"/>
</dbReference>
<dbReference type="PANTHER" id="PTHR34001">
    <property type="entry name" value="BLL7405 PROTEIN"/>
    <property type="match status" value="1"/>
</dbReference>
<dbReference type="SUPFAM" id="SSF56925">
    <property type="entry name" value="OMPA-like"/>
    <property type="match status" value="1"/>
</dbReference>
<reference evidence="8 9" key="1">
    <citation type="submission" date="2023-07" db="EMBL/GenBank/DDBJ databases">
        <title>Genomic Encyclopedia of Type Strains, Phase IV (KMG-IV): sequencing the most valuable type-strain genomes for metagenomic binning, comparative biology and taxonomic classification.</title>
        <authorList>
            <person name="Goeker M."/>
        </authorList>
    </citation>
    <scope>NUCLEOTIDE SEQUENCE [LARGE SCALE GENOMIC DNA]</scope>
    <source>
        <strain evidence="8 9">B6-8</strain>
    </source>
</reference>
<dbReference type="EMBL" id="JAUSVO010000001">
    <property type="protein sequence ID" value="MDQ0435795.1"/>
    <property type="molecule type" value="Genomic_DNA"/>
</dbReference>
<keyword evidence="2 6" id="KW-0732">Signal</keyword>
<keyword evidence="9" id="KW-1185">Reference proteome</keyword>
<evidence type="ECO:0000256" key="3">
    <source>
        <dbReference type="ARBA" id="ARBA00023136"/>
    </source>
</evidence>
<name>A0ABU0H0G7_9HYPH</name>
<sequence length="215" mass="22512">MLRIRTLSLSAAALALSTASVLAADLTYEPAPAAMAAPVGFSWTGPYVGAIVGYGWGDATAHHTFYNNSVNTDGAQIGVYGGYNFDLGNQIVVGAEADVNWADTTGYNAPDRFKENWDSTVRARAGYSFGRVMAYGTGGIAFAGGKVETAAGDDSNAHVGWTVGAGVEAAVTNNITARLEYQYADYGKETYNIGATSTPVDFNTNVIRAGVGYKF</sequence>
<protein>
    <submittedName>
        <fullName evidence="8">Outer membrane immunogenic protein</fullName>
    </submittedName>
</protein>
<evidence type="ECO:0000256" key="1">
    <source>
        <dbReference type="ARBA" id="ARBA00004442"/>
    </source>
</evidence>
<dbReference type="Proteomes" id="UP001241603">
    <property type="component" value="Unassembled WGS sequence"/>
</dbReference>
<feature type="chain" id="PRO_5046509985" evidence="6">
    <location>
        <begin position="24"/>
        <end position="215"/>
    </location>
</feature>
<feature type="domain" description="Outer membrane protein beta-barrel" evidence="7">
    <location>
        <begin position="14"/>
        <end position="215"/>
    </location>
</feature>
<evidence type="ECO:0000256" key="2">
    <source>
        <dbReference type="ARBA" id="ARBA00022729"/>
    </source>
</evidence>
<dbReference type="Gene3D" id="2.40.160.20">
    <property type="match status" value="1"/>
</dbReference>
<proteinExistence type="inferred from homology"/>
<keyword evidence="3" id="KW-0472">Membrane</keyword>
<organism evidence="8 9">
    <name type="scientific">Kaistia dalseonensis</name>
    <dbReference type="NCBI Taxonomy" id="410840"/>
    <lineage>
        <taxon>Bacteria</taxon>
        <taxon>Pseudomonadati</taxon>
        <taxon>Pseudomonadota</taxon>
        <taxon>Alphaproteobacteria</taxon>
        <taxon>Hyphomicrobiales</taxon>
        <taxon>Kaistiaceae</taxon>
        <taxon>Kaistia</taxon>
    </lineage>
</organism>
<dbReference type="PANTHER" id="PTHR34001:SF3">
    <property type="entry name" value="BLL7405 PROTEIN"/>
    <property type="match status" value="1"/>
</dbReference>
<comment type="similarity">
    <text evidence="5">Belongs to the Omp25/RopB family.</text>
</comment>
<dbReference type="InterPro" id="IPR051692">
    <property type="entry name" value="OMP-like"/>
</dbReference>
<dbReference type="RefSeq" id="WP_266346755.1">
    <property type="nucleotide sequence ID" value="NZ_JAPKNG010000001.1"/>
</dbReference>
<evidence type="ECO:0000313" key="9">
    <source>
        <dbReference type="Proteomes" id="UP001241603"/>
    </source>
</evidence>
<feature type="signal peptide" evidence="6">
    <location>
        <begin position="1"/>
        <end position="23"/>
    </location>
</feature>
<evidence type="ECO:0000256" key="6">
    <source>
        <dbReference type="SAM" id="SignalP"/>
    </source>
</evidence>
<evidence type="ECO:0000313" key="8">
    <source>
        <dbReference type="EMBL" id="MDQ0435795.1"/>
    </source>
</evidence>
<dbReference type="InterPro" id="IPR027385">
    <property type="entry name" value="Beta-barrel_OMP"/>
</dbReference>
<accession>A0ABU0H0G7</accession>
<dbReference type="InterPro" id="IPR011250">
    <property type="entry name" value="OMP/PagP_B-barrel"/>
</dbReference>